<evidence type="ECO:0000256" key="2">
    <source>
        <dbReference type="ARBA" id="ARBA00022485"/>
    </source>
</evidence>
<dbReference type="PANTHER" id="PTHR43687:SF6">
    <property type="entry name" value="L-ASPARTATE SEMIALDEHYDE SULFURTRANSFERASE IRON-SULFUR SUBUNIT"/>
    <property type="match status" value="1"/>
</dbReference>
<dbReference type="Pfam" id="PF13187">
    <property type="entry name" value="Fer4_9"/>
    <property type="match status" value="1"/>
</dbReference>
<organism evidence="9 10">
    <name type="scientific">Candidatus Schekmanbacteria bacterium RBG_16_38_10</name>
    <dbReference type="NCBI Taxonomy" id="1817879"/>
    <lineage>
        <taxon>Bacteria</taxon>
        <taxon>Candidatus Schekmaniibacteriota</taxon>
    </lineage>
</organism>
<dbReference type="PROSITE" id="PS51379">
    <property type="entry name" value="4FE4S_FER_2"/>
    <property type="match status" value="2"/>
</dbReference>
<keyword evidence="5" id="KW-0249">Electron transport</keyword>
<evidence type="ECO:0000313" key="10">
    <source>
        <dbReference type="Proteomes" id="UP000178797"/>
    </source>
</evidence>
<dbReference type="InterPro" id="IPR017896">
    <property type="entry name" value="4Fe4S_Fe-S-bd"/>
</dbReference>
<dbReference type="PANTHER" id="PTHR43687">
    <property type="entry name" value="ADENYLYLSULFATE REDUCTASE, BETA SUBUNIT"/>
    <property type="match status" value="1"/>
</dbReference>
<evidence type="ECO:0000256" key="4">
    <source>
        <dbReference type="ARBA" id="ARBA00022737"/>
    </source>
</evidence>
<dbReference type="InterPro" id="IPR017900">
    <property type="entry name" value="4Fe4S_Fe_S_CS"/>
</dbReference>
<keyword evidence="1" id="KW-0813">Transport</keyword>
<keyword evidence="3" id="KW-0479">Metal-binding</keyword>
<evidence type="ECO:0000256" key="1">
    <source>
        <dbReference type="ARBA" id="ARBA00022448"/>
    </source>
</evidence>
<evidence type="ECO:0000313" key="9">
    <source>
        <dbReference type="EMBL" id="OGL44629.1"/>
    </source>
</evidence>
<evidence type="ECO:0000256" key="3">
    <source>
        <dbReference type="ARBA" id="ARBA00022723"/>
    </source>
</evidence>
<evidence type="ECO:0000259" key="8">
    <source>
        <dbReference type="PROSITE" id="PS51379"/>
    </source>
</evidence>
<feature type="domain" description="4Fe-4S ferredoxin-type" evidence="8">
    <location>
        <begin position="9"/>
        <end position="38"/>
    </location>
</feature>
<name>A0A1F7RSU6_9BACT</name>
<dbReference type="InterPro" id="IPR050572">
    <property type="entry name" value="Fe-S_Ferredoxin"/>
</dbReference>
<accession>A0A1F7RSU6</accession>
<gene>
    <name evidence="9" type="ORF">A2W05_02735</name>
</gene>
<dbReference type="SUPFAM" id="SSF54862">
    <property type="entry name" value="4Fe-4S ferredoxins"/>
    <property type="match status" value="1"/>
</dbReference>
<keyword evidence="6" id="KW-0408">Iron</keyword>
<dbReference type="Proteomes" id="UP000178797">
    <property type="component" value="Unassembled WGS sequence"/>
</dbReference>
<keyword evidence="7" id="KW-0411">Iron-sulfur</keyword>
<keyword evidence="2" id="KW-0004">4Fe-4S</keyword>
<dbReference type="GO" id="GO:0051539">
    <property type="term" value="F:4 iron, 4 sulfur cluster binding"/>
    <property type="evidence" value="ECO:0007669"/>
    <property type="project" value="UniProtKB-KW"/>
</dbReference>
<dbReference type="GO" id="GO:0046872">
    <property type="term" value="F:metal ion binding"/>
    <property type="evidence" value="ECO:0007669"/>
    <property type="project" value="UniProtKB-KW"/>
</dbReference>
<protein>
    <recommendedName>
        <fullName evidence="8">4Fe-4S ferredoxin-type domain-containing protein</fullName>
    </recommendedName>
</protein>
<evidence type="ECO:0000256" key="7">
    <source>
        <dbReference type="ARBA" id="ARBA00023014"/>
    </source>
</evidence>
<evidence type="ECO:0000256" key="5">
    <source>
        <dbReference type="ARBA" id="ARBA00022982"/>
    </source>
</evidence>
<dbReference type="Gene3D" id="3.30.70.20">
    <property type="match status" value="1"/>
</dbReference>
<evidence type="ECO:0000256" key="6">
    <source>
        <dbReference type="ARBA" id="ARBA00023004"/>
    </source>
</evidence>
<sequence>MEAIPVKQTQIAILEDNCVGCGECVKYCPMSVFEVVNRKAVPIDQDICLECGTCIRNCPEKAIRIAGLDEEGITIKEQSHITH</sequence>
<dbReference type="EMBL" id="MGDE01000173">
    <property type="protein sequence ID" value="OGL44629.1"/>
    <property type="molecule type" value="Genomic_DNA"/>
</dbReference>
<dbReference type="PROSITE" id="PS00198">
    <property type="entry name" value="4FE4S_FER_1"/>
    <property type="match status" value="1"/>
</dbReference>
<dbReference type="AlphaFoldDB" id="A0A1F7RSU6"/>
<feature type="domain" description="4Fe-4S ferredoxin-type" evidence="8">
    <location>
        <begin position="39"/>
        <end position="68"/>
    </location>
</feature>
<proteinExistence type="predicted"/>
<comment type="caution">
    <text evidence="9">The sequence shown here is derived from an EMBL/GenBank/DDBJ whole genome shotgun (WGS) entry which is preliminary data.</text>
</comment>
<reference evidence="9 10" key="1">
    <citation type="journal article" date="2016" name="Nat. Commun.">
        <title>Thousands of microbial genomes shed light on interconnected biogeochemical processes in an aquifer system.</title>
        <authorList>
            <person name="Anantharaman K."/>
            <person name="Brown C.T."/>
            <person name="Hug L.A."/>
            <person name="Sharon I."/>
            <person name="Castelle C.J."/>
            <person name="Probst A.J."/>
            <person name="Thomas B.C."/>
            <person name="Singh A."/>
            <person name="Wilkins M.J."/>
            <person name="Karaoz U."/>
            <person name="Brodie E.L."/>
            <person name="Williams K.H."/>
            <person name="Hubbard S.S."/>
            <person name="Banfield J.F."/>
        </authorList>
    </citation>
    <scope>NUCLEOTIDE SEQUENCE [LARGE SCALE GENOMIC DNA]</scope>
</reference>
<keyword evidence="4" id="KW-0677">Repeat</keyword>